<organism evidence="2 3">
    <name type="scientific">Ancylostoma duodenale</name>
    <dbReference type="NCBI Taxonomy" id="51022"/>
    <lineage>
        <taxon>Eukaryota</taxon>
        <taxon>Metazoa</taxon>
        <taxon>Ecdysozoa</taxon>
        <taxon>Nematoda</taxon>
        <taxon>Chromadorea</taxon>
        <taxon>Rhabditida</taxon>
        <taxon>Rhabditina</taxon>
        <taxon>Rhabditomorpha</taxon>
        <taxon>Strongyloidea</taxon>
        <taxon>Ancylostomatidae</taxon>
        <taxon>Ancylostomatinae</taxon>
        <taxon>Ancylostoma</taxon>
    </lineage>
</organism>
<protein>
    <recommendedName>
        <fullName evidence="1">SCP domain-containing protein</fullName>
    </recommendedName>
</protein>
<dbReference type="InterPro" id="IPR035940">
    <property type="entry name" value="CAP_sf"/>
</dbReference>
<feature type="non-terminal residue" evidence="2">
    <location>
        <position position="108"/>
    </location>
</feature>
<dbReference type="Proteomes" id="UP000054047">
    <property type="component" value="Unassembled WGS sequence"/>
</dbReference>
<dbReference type="OrthoDB" id="5832927at2759"/>
<reference evidence="2 3" key="1">
    <citation type="submission" date="2013-12" db="EMBL/GenBank/DDBJ databases">
        <title>Draft genome of the parsitic nematode Ancylostoma duodenale.</title>
        <authorList>
            <person name="Mitreva M."/>
        </authorList>
    </citation>
    <scope>NUCLEOTIDE SEQUENCE [LARGE SCALE GENOMIC DNA]</scope>
    <source>
        <strain evidence="2 3">Zhejiang</strain>
    </source>
</reference>
<feature type="domain" description="SCP" evidence="1">
    <location>
        <begin position="39"/>
        <end position="89"/>
    </location>
</feature>
<evidence type="ECO:0000313" key="3">
    <source>
        <dbReference type="Proteomes" id="UP000054047"/>
    </source>
</evidence>
<dbReference type="AlphaFoldDB" id="A0A0C2FTM0"/>
<sequence length="108" mass="12361">MRSIIALLALSDTNWTSTTKRARSSWILIIKNARLWQKRRVQGFNGAKNMYKLTWSCDLERKAQQYIQTCPNQVADLGSTGSNNIMYTLRGAGHYPNVKELIDQTLNI</sequence>
<keyword evidence="3" id="KW-1185">Reference proteome</keyword>
<gene>
    <name evidence="2" type="ORF">ANCDUO_19900</name>
</gene>
<name>A0A0C2FTM0_9BILA</name>
<evidence type="ECO:0000313" key="2">
    <source>
        <dbReference type="EMBL" id="KIH50024.1"/>
    </source>
</evidence>
<evidence type="ECO:0000259" key="1">
    <source>
        <dbReference type="Pfam" id="PF00188"/>
    </source>
</evidence>
<accession>A0A0C2FTM0</accession>
<dbReference type="InterPro" id="IPR014044">
    <property type="entry name" value="CAP_dom"/>
</dbReference>
<dbReference type="SUPFAM" id="SSF55797">
    <property type="entry name" value="PR-1-like"/>
    <property type="match status" value="1"/>
</dbReference>
<proteinExistence type="predicted"/>
<dbReference type="Pfam" id="PF00188">
    <property type="entry name" value="CAP"/>
    <property type="match status" value="1"/>
</dbReference>
<dbReference type="Gene3D" id="3.40.33.10">
    <property type="entry name" value="CAP"/>
    <property type="match status" value="1"/>
</dbReference>
<dbReference type="EMBL" id="KN751062">
    <property type="protein sequence ID" value="KIH50024.1"/>
    <property type="molecule type" value="Genomic_DNA"/>
</dbReference>